<keyword evidence="2" id="KW-1185">Reference proteome</keyword>
<gene>
    <name evidence="1" type="ORF">BO66DRAFT_435684</name>
</gene>
<dbReference type="Proteomes" id="UP000249661">
    <property type="component" value="Unassembled WGS sequence"/>
</dbReference>
<evidence type="ECO:0000313" key="1">
    <source>
        <dbReference type="EMBL" id="RAH73254.1"/>
    </source>
</evidence>
<organism evidence="1 2">
    <name type="scientific">Aspergillus aculeatinus CBS 121060</name>
    <dbReference type="NCBI Taxonomy" id="1448322"/>
    <lineage>
        <taxon>Eukaryota</taxon>
        <taxon>Fungi</taxon>
        <taxon>Dikarya</taxon>
        <taxon>Ascomycota</taxon>
        <taxon>Pezizomycotina</taxon>
        <taxon>Eurotiomycetes</taxon>
        <taxon>Eurotiomycetidae</taxon>
        <taxon>Eurotiales</taxon>
        <taxon>Aspergillaceae</taxon>
        <taxon>Aspergillus</taxon>
        <taxon>Aspergillus subgen. Circumdati</taxon>
    </lineage>
</organism>
<protein>
    <submittedName>
        <fullName evidence="1">Uncharacterized protein</fullName>
    </submittedName>
</protein>
<name>A0ACD1HHD1_9EURO</name>
<dbReference type="EMBL" id="KZ824940">
    <property type="protein sequence ID" value="RAH73254.1"/>
    <property type="molecule type" value="Genomic_DNA"/>
</dbReference>
<proteinExistence type="predicted"/>
<evidence type="ECO:0000313" key="2">
    <source>
        <dbReference type="Proteomes" id="UP000249661"/>
    </source>
</evidence>
<sequence length="259" mass="29463">MYGRRLFLCLFLLPFSFCSPVENAAREDVLAKATKNYQGINWDLAANDCGGSRFNTLVEATRMAIQLTERPSQPVSTPGWNRFFLSDKHIKKREGWIGQGTHYAKVLGKWEIHFCDQFWAVGHLKDKRRKNSPQDLETLKSFEHVIAHELLHCGVVTGSSQRAIDKKATLPSWPTEVDVYGASRCSEYAWLYADKKKANFVVKENADNYAWFYTNNWFNKQWNWHDDGEGDEASVGGGGEDVAYYLGTLAKVTSPHGRS</sequence>
<reference evidence="1" key="1">
    <citation type="submission" date="2018-02" db="EMBL/GenBank/DDBJ databases">
        <title>The genomes of Aspergillus section Nigri reveals drivers in fungal speciation.</title>
        <authorList>
            <consortium name="DOE Joint Genome Institute"/>
            <person name="Vesth T.C."/>
            <person name="Nybo J."/>
            <person name="Theobald S."/>
            <person name="Brandl J."/>
            <person name="Frisvad J.C."/>
            <person name="Nielsen K.F."/>
            <person name="Lyhne E.K."/>
            <person name="Kogle M.E."/>
            <person name="Kuo A."/>
            <person name="Riley R."/>
            <person name="Clum A."/>
            <person name="Nolan M."/>
            <person name="Lipzen A."/>
            <person name="Salamov A."/>
            <person name="Henrissat B."/>
            <person name="Wiebenga A."/>
            <person name="De vries R.P."/>
            <person name="Grigoriev I.V."/>
            <person name="Mortensen U.H."/>
            <person name="Andersen M.R."/>
            <person name="Baker S.E."/>
        </authorList>
    </citation>
    <scope>NUCLEOTIDE SEQUENCE</scope>
    <source>
        <strain evidence="1">CBS 121060</strain>
    </source>
</reference>
<accession>A0ACD1HHD1</accession>